<dbReference type="PANTHER" id="PTHR43591">
    <property type="entry name" value="METHYLTRANSFERASE"/>
    <property type="match status" value="1"/>
</dbReference>
<dbReference type="EMBL" id="VXIS01000053">
    <property type="protein sequence ID" value="KAA8909859.1"/>
    <property type="molecule type" value="Genomic_DNA"/>
</dbReference>
<dbReference type="AlphaFoldDB" id="A0A5J5F209"/>
<dbReference type="Gene3D" id="3.40.50.150">
    <property type="entry name" value="Vaccinia Virus protein VP39"/>
    <property type="match status" value="1"/>
</dbReference>
<evidence type="ECO:0000256" key="1">
    <source>
        <dbReference type="SAM" id="MobiDB-lite"/>
    </source>
</evidence>
<reference evidence="2 3" key="1">
    <citation type="submission" date="2019-09" db="EMBL/GenBank/DDBJ databases">
        <title>Draft genome of the ectomycorrhizal ascomycete Sphaerosporella brunnea.</title>
        <authorList>
            <consortium name="DOE Joint Genome Institute"/>
            <person name="Benucci G.M."/>
            <person name="Marozzi G."/>
            <person name="Antonielli L."/>
            <person name="Sanchez S."/>
            <person name="Marco P."/>
            <person name="Wang X."/>
            <person name="Falini L.B."/>
            <person name="Barry K."/>
            <person name="Haridas S."/>
            <person name="Lipzen A."/>
            <person name="Labutti K."/>
            <person name="Grigoriev I.V."/>
            <person name="Murat C."/>
            <person name="Martin F."/>
            <person name="Albertini E."/>
            <person name="Donnini D."/>
            <person name="Bonito G."/>
        </authorList>
    </citation>
    <scope>NUCLEOTIDE SEQUENCE [LARGE SCALE GENOMIC DNA]</scope>
    <source>
        <strain evidence="2 3">Sb_GMNB300</strain>
    </source>
</reference>
<protein>
    <submittedName>
        <fullName evidence="2">S-adenosyl-L-methionine-dependent methyltransferase</fullName>
    </submittedName>
</protein>
<dbReference type="SUPFAM" id="SSF53335">
    <property type="entry name" value="S-adenosyl-L-methionine-dependent methyltransferases"/>
    <property type="match status" value="1"/>
</dbReference>
<feature type="region of interest" description="Disordered" evidence="1">
    <location>
        <begin position="1"/>
        <end position="21"/>
    </location>
</feature>
<comment type="caution">
    <text evidence="2">The sequence shown here is derived from an EMBL/GenBank/DDBJ whole genome shotgun (WGS) entry which is preliminary data.</text>
</comment>
<dbReference type="Proteomes" id="UP000326924">
    <property type="component" value="Unassembled WGS sequence"/>
</dbReference>
<sequence>SPAPAPNLKTMASPGPAASHIEVDPTFLEDPTSETYDSSGYDTSTASLSSSIQQYVFENGRRYHAYYGVDKNPLPTDEAEQDRMDLHHEMLLKLLDGRLYLAPLKDPQRILDVGTGTGIWAIDMADKFPAAEVIGVDLSPIQPPWVPPNCRFEVDDVEKPWTYPPDSFDFIHLRNLAQALTDWPGVLKHAYRCLKPGGYIELAEICAVIECDDGSLDASNPIKQWSDRLGEAMVKIKRPPAATEQLLVDNLKKAGFTDVTVGTRTKLPIAPWPKDQKLKEVGAMNMLSTETGYHAYGMGAFTRILGMSNDEADALCTAAKRATKNKNYHGFGH</sequence>
<evidence type="ECO:0000313" key="3">
    <source>
        <dbReference type="Proteomes" id="UP000326924"/>
    </source>
</evidence>
<feature type="non-terminal residue" evidence="2">
    <location>
        <position position="1"/>
    </location>
</feature>
<dbReference type="GO" id="GO:0032259">
    <property type="term" value="P:methylation"/>
    <property type="evidence" value="ECO:0007669"/>
    <property type="project" value="UniProtKB-KW"/>
</dbReference>
<dbReference type="PANTHER" id="PTHR43591:SF10">
    <property type="entry name" value="ABC TRANSMEMBRANE TYPE-1 DOMAIN-CONTAINING PROTEIN-RELATED"/>
    <property type="match status" value="1"/>
</dbReference>
<gene>
    <name evidence="2" type="ORF">FN846DRAFT_775831</name>
</gene>
<dbReference type="Pfam" id="PF13489">
    <property type="entry name" value="Methyltransf_23"/>
    <property type="match status" value="1"/>
</dbReference>
<accession>A0A5J5F209</accession>
<name>A0A5J5F209_9PEZI</name>
<dbReference type="OrthoDB" id="2013972at2759"/>
<keyword evidence="2" id="KW-0808">Transferase</keyword>
<dbReference type="InParanoid" id="A0A5J5F209"/>
<dbReference type="InterPro" id="IPR029063">
    <property type="entry name" value="SAM-dependent_MTases_sf"/>
</dbReference>
<dbReference type="CDD" id="cd02440">
    <property type="entry name" value="AdoMet_MTases"/>
    <property type="match status" value="1"/>
</dbReference>
<proteinExistence type="predicted"/>
<evidence type="ECO:0000313" key="2">
    <source>
        <dbReference type="EMBL" id="KAA8909859.1"/>
    </source>
</evidence>
<dbReference type="GO" id="GO:0008168">
    <property type="term" value="F:methyltransferase activity"/>
    <property type="evidence" value="ECO:0007669"/>
    <property type="project" value="UniProtKB-KW"/>
</dbReference>
<keyword evidence="3" id="KW-1185">Reference proteome</keyword>
<organism evidence="2 3">
    <name type="scientific">Sphaerosporella brunnea</name>
    <dbReference type="NCBI Taxonomy" id="1250544"/>
    <lineage>
        <taxon>Eukaryota</taxon>
        <taxon>Fungi</taxon>
        <taxon>Dikarya</taxon>
        <taxon>Ascomycota</taxon>
        <taxon>Pezizomycotina</taxon>
        <taxon>Pezizomycetes</taxon>
        <taxon>Pezizales</taxon>
        <taxon>Pyronemataceae</taxon>
        <taxon>Sphaerosporella</taxon>
    </lineage>
</organism>
<keyword evidence="2" id="KW-0489">Methyltransferase</keyword>